<keyword evidence="2" id="KW-1185">Reference proteome</keyword>
<sequence length="215" mass="25480">MKIVELLDSKDEIYNVHWELDKDKFTIRWRWPGNIDIVYIVKTNTLDNFSLDDLDESNIKLYTREEYREFNGYFEVVKEISQYTYYIFPAALKEDEILLFKQQNGKNKVLINTGKPEIYYEIKQLKSLKNFFSKEKVLQIIIDSETALNKDVLCYVKKSNSYPINREDGIAFDFIDNISAGKNIMPEIKVNKNEYVKVFIKDVNKYGNAYTLKGR</sequence>
<dbReference type="eggNOG" id="ENOG5032R21">
    <property type="taxonomic scope" value="Bacteria"/>
</dbReference>
<dbReference type="AlphaFoldDB" id="A5N8S5"/>
<name>A5N8S5_CLOK5</name>
<evidence type="ECO:0000313" key="1">
    <source>
        <dbReference type="EMBL" id="EDK33706.1"/>
    </source>
</evidence>
<gene>
    <name evidence="1" type="ordered locus">CKL_1664</name>
</gene>
<dbReference type="Proteomes" id="UP000002411">
    <property type="component" value="Chromosome"/>
</dbReference>
<protein>
    <submittedName>
        <fullName evidence="1">Uncharacterized protein</fullName>
    </submittedName>
</protein>
<dbReference type="EMBL" id="CP000673">
    <property type="protein sequence ID" value="EDK33706.1"/>
    <property type="molecule type" value="Genomic_DNA"/>
</dbReference>
<reference evidence="1 2" key="1">
    <citation type="journal article" date="2008" name="Proc. Natl. Acad. Sci. U.S.A.">
        <title>The genome of Clostridium kluyveri, a strict anaerobe with unique metabolic features.</title>
        <authorList>
            <person name="Seedorf H."/>
            <person name="Fricke W.F."/>
            <person name="Veith B."/>
            <person name="Brueggemann H."/>
            <person name="Liesegang H."/>
            <person name="Strittmatter A."/>
            <person name="Miethke M."/>
            <person name="Buckel W."/>
            <person name="Hinderberger J."/>
            <person name="Li F."/>
            <person name="Hagemeier C."/>
            <person name="Thauer R.K."/>
            <person name="Gottschalk G."/>
        </authorList>
    </citation>
    <scope>NUCLEOTIDE SEQUENCE [LARGE SCALE GENOMIC DNA]</scope>
    <source>
        <strain evidence="2">ATCC 8527 / DSM 555 / NCIMB 10680</strain>
    </source>
</reference>
<dbReference type="KEGG" id="ckl:CKL_1664"/>
<evidence type="ECO:0000313" key="2">
    <source>
        <dbReference type="Proteomes" id="UP000002411"/>
    </source>
</evidence>
<dbReference type="STRING" id="431943.CKL_1664"/>
<proteinExistence type="predicted"/>
<accession>A5N8S5</accession>
<organism evidence="1 2">
    <name type="scientific">Clostridium kluyveri (strain ATCC 8527 / DSM 555 / NBRC 12016 / NCIMB 10680 / K1)</name>
    <dbReference type="NCBI Taxonomy" id="431943"/>
    <lineage>
        <taxon>Bacteria</taxon>
        <taxon>Bacillati</taxon>
        <taxon>Bacillota</taxon>
        <taxon>Clostridia</taxon>
        <taxon>Eubacteriales</taxon>
        <taxon>Clostridiaceae</taxon>
        <taxon>Clostridium</taxon>
    </lineage>
</organism>
<dbReference type="RefSeq" id="WP_012102059.1">
    <property type="nucleotide sequence ID" value="NC_009706.1"/>
</dbReference>
<dbReference type="HOGENOM" id="CLU_1281355_0_0_9"/>